<evidence type="ECO:0000313" key="3">
    <source>
        <dbReference type="EMBL" id="KAJ8477493.1"/>
    </source>
</evidence>
<dbReference type="InterPro" id="IPR058517">
    <property type="entry name" value="DUF8204"/>
</dbReference>
<organism evidence="3 4">
    <name type="scientific">Ensete ventricosum</name>
    <name type="common">Abyssinian banana</name>
    <name type="synonym">Musa ensete</name>
    <dbReference type="NCBI Taxonomy" id="4639"/>
    <lineage>
        <taxon>Eukaryota</taxon>
        <taxon>Viridiplantae</taxon>
        <taxon>Streptophyta</taxon>
        <taxon>Embryophyta</taxon>
        <taxon>Tracheophyta</taxon>
        <taxon>Spermatophyta</taxon>
        <taxon>Magnoliopsida</taxon>
        <taxon>Liliopsida</taxon>
        <taxon>Zingiberales</taxon>
        <taxon>Musaceae</taxon>
        <taxon>Ensete</taxon>
    </lineage>
</organism>
<protein>
    <recommendedName>
        <fullName evidence="2">DUF8204 domain-containing protein</fullName>
    </recommendedName>
</protein>
<evidence type="ECO:0000313" key="4">
    <source>
        <dbReference type="Proteomes" id="UP001222027"/>
    </source>
</evidence>
<dbReference type="PANTHER" id="PTHR34566">
    <property type="entry name" value="ALTERED INHERITANCE OF MITOCHONDRIA PROTEIN"/>
    <property type="match status" value="1"/>
</dbReference>
<dbReference type="Proteomes" id="UP001222027">
    <property type="component" value="Unassembled WGS sequence"/>
</dbReference>
<dbReference type="PANTHER" id="PTHR34566:SF6">
    <property type="entry name" value="OS09G0530700 PROTEIN"/>
    <property type="match status" value="1"/>
</dbReference>
<dbReference type="EMBL" id="JAQQAF010000006">
    <property type="protein sequence ID" value="KAJ8477493.1"/>
    <property type="molecule type" value="Genomic_DNA"/>
</dbReference>
<gene>
    <name evidence="3" type="ORF">OPV22_021220</name>
</gene>
<accession>A0AAV8QRR0</accession>
<name>A0AAV8QRR0_ENSVE</name>
<reference evidence="3 4" key="1">
    <citation type="submission" date="2022-12" db="EMBL/GenBank/DDBJ databases">
        <title>Chromosome-scale assembly of the Ensete ventricosum genome.</title>
        <authorList>
            <person name="Dussert Y."/>
            <person name="Stocks J."/>
            <person name="Wendawek A."/>
            <person name="Woldeyes F."/>
            <person name="Nichols R.A."/>
            <person name="Borrell J.S."/>
        </authorList>
    </citation>
    <scope>NUCLEOTIDE SEQUENCE [LARGE SCALE GENOMIC DNA]</scope>
    <source>
        <strain evidence="4">cv. Maze</strain>
        <tissue evidence="3">Seeds</tissue>
    </source>
</reference>
<feature type="region of interest" description="Disordered" evidence="1">
    <location>
        <begin position="1"/>
        <end position="32"/>
    </location>
</feature>
<dbReference type="AlphaFoldDB" id="A0AAV8QRR0"/>
<sequence length="203" mass="22070">MAVELPDGVGARNPGEEGSHEPAQPPTARTLKGKSCKGCLYYSSLLKSDSRKPVCVGISRTLPTAPLFIMGESEMKATQDGHDLSDFKYSCIGYSIFMDNNDNSTDKQEHRAQLPFCAGIKLLVEKSVSTTDHVAAPVQKEDATARTPSRPHRPGQSSAELLSRFGRNAGVVASGVAKNLNKVGNYIKDNIDDIFYPYRKPPK</sequence>
<evidence type="ECO:0000256" key="1">
    <source>
        <dbReference type="SAM" id="MobiDB-lite"/>
    </source>
</evidence>
<comment type="caution">
    <text evidence="3">The sequence shown here is derived from an EMBL/GenBank/DDBJ whole genome shotgun (WGS) entry which is preliminary data.</text>
</comment>
<proteinExistence type="predicted"/>
<evidence type="ECO:0000259" key="2">
    <source>
        <dbReference type="Pfam" id="PF26631"/>
    </source>
</evidence>
<keyword evidence="4" id="KW-1185">Reference proteome</keyword>
<feature type="domain" description="DUF8204" evidence="2">
    <location>
        <begin position="32"/>
        <end position="123"/>
    </location>
</feature>
<feature type="region of interest" description="Disordered" evidence="1">
    <location>
        <begin position="138"/>
        <end position="158"/>
    </location>
</feature>
<dbReference type="Pfam" id="PF26631">
    <property type="entry name" value="DUF8204"/>
    <property type="match status" value="1"/>
</dbReference>